<accession>A0A8J2VA86</accession>
<gene>
    <name evidence="2" type="ORF">GCM10011312_16820</name>
</gene>
<sequence>MYSNQKTGRITGALLLFVFVSGILIFQVLQGPVLFSDDYLSTTSENANQVIASIVLGIFSGIVTIVIATLLLPIFKRYSMHLAYLYLAFCILNFIAIMIDNVSVLSMLELSKEYVGNGGESASTILESFVSEMHWWTHYMYLLISCFPVFILYVTLYSSKLVPRVIAAFGILAVVLMFIEQVSSIFGQSISMNMLLPMGLIQLILPLWLLFKGFNASIPEPEMNQ</sequence>
<organism evidence="2 3">
    <name type="scientific">Planktosalinus lacus</name>
    <dbReference type="NCBI Taxonomy" id="1526573"/>
    <lineage>
        <taxon>Bacteria</taxon>
        <taxon>Pseudomonadati</taxon>
        <taxon>Bacteroidota</taxon>
        <taxon>Flavobacteriia</taxon>
        <taxon>Flavobacteriales</taxon>
        <taxon>Flavobacteriaceae</taxon>
        <taxon>Planktosalinus</taxon>
    </lineage>
</organism>
<keyword evidence="3" id="KW-1185">Reference proteome</keyword>
<reference evidence="2" key="2">
    <citation type="submission" date="2020-09" db="EMBL/GenBank/DDBJ databases">
        <authorList>
            <person name="Sun Q."/>
            <person name="Zhou Y."/>
        </authorList>
    </citation>
    <scope>NUCLEOTIDE SEQUENCE</scope>
    <source>
        <strain evidence="2">CGMCC 1.12924</strain>
    </source>
</reference>
<keyword evidence="1" id="KW-0812">Transmembrane</keyword>
<feature type="transmembrane region" description="Helical" evidence="1">
    <location>
        <begin position="12"/>
        <end position="30"/>
    </location>
</feature>
<protein>
    <recommendedName>
        <fullName evidence="4">DUF4386 domain-containing protein</fullName>
    </recommendedName>
</protein>
<dbReference type="EMBL" id="BMGK01000006">
    <property type="protein sequence ID" value="GGD93720.1"/>
    <property type="molecule type" value="Genomic_DNA"/>
</dbReference>
<keyword evidence="1" id="KW-0472">Membrane</keyword>
<evidence type="ECO:0000313" key="2">
    <source>
        <dbReference type="EMBL" id="GGD93720.1"/>
    </source>
</evidence>
<evidence type="ECO:0000256" key="1">
    <source>
        <dbReference type="SAM" id="Phobius"/>
    </source>
</evidence>
<evidence type="ECO:0000313" key="3">
    <source>
        <dbReference type="Proteomes" id="UP000652231"/>
    </source>
</evidence>
<feature type="transmembrane region" description="Helical" evidence="1">
    <location>
        <begin position="82"/>
        <end position="99"/>
    </location>
</feature>
<feature type="transmembrane region" description="Helical" evidence="1">
    <location>
        <begin position="136"/>
        <end position="154"/>
    </location>
</feature>
<dbReference type="AlphaFoldDB" id="A0A8J2VA86"/>
<dbReference type="Pfam" id="PF14329">
    <property type="entry name" value="DUF4386"/>
    <property type="match status" value="1"/>
</dbReference>
<evidence type="ECO:0008006" key="4">
    <source>
        <dbReference type="Google" id="ProtNLM"/>
    </source>
</evidence>
<proteinExistence type="predicted"/>
<feature type="transmembrane region" description="Helical" evidence="1">
    <location>
        <begin position="185"/>
        <end position="211"/>
    </location>
</feature>
<feature type="transmembrane region" description="Helical" evidence="1">
    <location>
        <begin position="161"/>
        <end position="179"/>
    </location>
</feature>
<feature type="transmembrane region" description="Helical" evidence="1">
    <location>
        <begin position="50"/>
        <end position="75"/>
    </location>
</feature>
<dbReference type="RefSeq" id="WP_188441497.1">
    <property type="nucleotide sequence ID" value="NZ_BMGK01000006.1"/>
</dbReference>
<reference evidence="2" key="1">
    <citation type="journal article" date="2014" name="Int. J. Syst. Evol. Microbiol.">
        <title>Complete genome sequence of Corynebacterium casei LMG S-19264T (=DSM 44701T), isolated from a smear-ripened cheese.</title>
        <authorList>
            <consortium name="US DOE Joint Genome Institute (JGI-PGF)"/>
            <person name="Walter F."/>
            <person name="Albersmeier A."/>
            <person name="Kalinowski J."/>
            <person name="Ruckert C."/>
        </authorList>
    </citation>
    <scope>NUCLEOTIDE SEQUENCE</scope>
    <source>
        <strain evidence="2">CGMCC 1.12924</strain>
    </source>
</reference>
<dbReference type="InterPro" id="IPR025495">
    <property type="entry name" value="DUF4386"/>
</dbReference>
<comment type="caution">
    <text evidence="2">The sequence shown here is derived from an EMBL/GenBank/DDBJ whole genome shotgun (WGS) entry which is preliminary data.</text>
</comment>
<dbReference type="Proteomes" id="UP000652231">
    <property type="component" value="Unassembled WGS sequence"/>
</dbReference>
<keyword evidence="1" id="KW-1133">Transmembrane helix</keyword>
<name>A0A8J2VA86_9FLAO</name>